<evidence type="ECO:0000256" key="1">
    <source>
        <dbReference type="SAM" id="MobiDB-lite"/>
    </source>
</evidence>
<organism evidence="3 4">
    <name type="scientific">Hymenobacter guriensis</name>
    <dbReference type="NCBI Taxonomy" id="2793065"/>
    <lineage>
        <taxon>Bacteria</taxon>
        <taxon>Pseudomonadati</taxon>
        <taxon>Bacteroidota</taxon>
        <taxon>Cytophagia</taxon>
        <taxon>Cytophagales</taxon>
        <taxon>Hymenobacteraceae</taxon>
        <taxon>Hymenobacter</taxon>
    </lineage>
</organism>
<keyword evidence="2" id="KW-0472">Membrane</keyword>
<dbReference type="EMBL" id="JADWYK010000008">
    <property type="protein sequence ID" value="MBG8554776.1"/>
    <property type="molecule type" value="Genomic_DNA"/>
</dbReference>
<feature type="region of interest" description="Disordered" evidence="1">
    <location>
        <begin position="68"/>
        <end position="163"/>
    </location>
</feature>
<feature type="compositionally biased region" description="Low complexity" evidence="1">
    <location>
        <begin position="74"/>
        <end position="90"/>
    </location>
</feature>
<keyword evidence="2" id="KW-1133">Transmembrane helix</keyword>
<evidence type="ECO:0000313" key="4">
    <source>
        <dbReference type="Proteomes" id="UP000601099"/>
    </source>
</evidence>
<dbReference type="Proteomes" id="UP000601099">
    <property type="component" value="Unassembled WGS sequence"/>
</dbReference>
<comment type="caution">
    <text evidence="3">The sequence shown here is derived from an EMBL/GenBank/DDBJ whole genome shotgun (WGS) entry which is preliminary data.</text>
</comment>
<feature type="transmembrane region" description="Helical" evidence="2">
    <location>
        <begin position="43"/>
        <end position="64"/>
    </location>
</feature>
<keyword evidence="2" id="KW-0812">Transmembrane</keyword>
<accession>A0ABS0L3T2</accession>
<evidence type="ECO:0000256" key="2">
    <source>
        <dbReference type="SAM" id="Phobius"/>
    </source>
</evidence>
<protein>
    <submittedName>
        <fullName evidence="3">Uncharacterized protein</fullName>
    </submittedName>
</protein>
<feature type="compositionally biased region" description="Basic and acidic residues" evidence="1">
    <location>
        <begin position="1"/>
        <end position="10"/>
    </location>
</feature>
<keyword evidence="4" id="KW-1185">Reference proteome</keyword>
<dbReference type="RefSeq" id="WP_196955789.1">
    <property type="nucleotide sequence ID" value="NZ_JADWYK010000008.1"/>
</dbReference>
<sequence>MQPEDIDKLFRQRLQGHAPTPPADLWSRLEAELQPEKKKRPMMWVYSMAAAIALLLMVGAGWLLRGPQSPTTGSETPLAATETPASAPASVMETPAPEASKEKMIAQATPSPAPASTTPEARPAAATRPQASAPALVAAASRPARPRSAEASANPTTKSSFTDVAVVRPPDAQPERTQAAPAPTTPAQTLVASATPAASSAAPVGPIEVEVRRQAETPAALAAAAPDRRPRLGGILRQVRNAVRGDQVNLADAGLPETLTVQARVAGRTLTKTIQL</sequence>
<name>A0ABS0L3T2_9BACT</name>
<feature type="region of interest" description="Disordered" evidence="1">
    <location>
        <begin position="1"/>
        <end position="23"/>
    </location>
</feature>
<evidence type="ECO:0000313" key="3">
    <source>
        <dbReference type="EMBL" id="MBG8554776.1"/>
    </source>
</evidence>
<feature type="compositionally biased region" description="Low complexity" evidence="1">
    <location>
        <begin position="106"/>
        <end position="143"/>
    </location>
</feature>
<gene>
    <name evidence="3" type="ORF">I5L79_14565</name>
</gene>
<reference evidence="3 4" key="1">
    <citation type="submission" date="2020-11" db="EMBL/GenBank/DDBJ databases">
        <title>Hymenobacter sp.</title>
        <authorList>
            <person name="Kim M.K."/>
        </authorList>
    </citation>
    <scope>NUCLEOTIDE SEQUENCE [LARGE SCALE GENOMIC DNA]</scope>
    <source>
        <strain evidence="3 4">BT594</strain>
    </source>
</reference>
<proteinExistence type="predicted"/>